<feature type="transmembrane region" description="Helical" evidence="3">
    <location>
        <begin position="12"/>
        <end position="34"/>
    </location>
</feature>
<dbReference type="GO" id="GO:0005886">
    <property type="term" value="C:plasma membrane"/>
    <property type="evidence" value="ECO:0007669"/>
    <property type="project" value="TreeGrafter"/>
</dbReference>
<evidence type="ECO:0000313" key="6">
    <source>
        <dbReference type="Proteomes" id="UP000094795"/>
    </source>
</evidence>
<dbReference type="InterPro" id="IPR029787">
    <property type="entry name" value="Nucleotide_cyclase"/>
</dbReference>
<dbReference type="GO" id="GO:0043709">
    <property type="term" value="P:cell adhesion involved in single-species biofilm formation"/>
    <property type="evidence" value="ECO:0007669"/>
    <property type="project" value="TreeGrafter"/>
</dbReference>
<dbReference type="InterPro" id="IPR050469">
    <property type="entry name" value="Diguanylate_Cyclase"/>
</dbReference>
<gene>
    <name evidence="5" type="ORF">AWJ14_14430</name>
</gene>
<dbReference type="RefSeq" id="WP_066183639.1">
    <property type="nucleotide sequence ID" value="NZ_LQZT01000049.1"/>
</dbReference>
<dbReference type="AlphaFoldDB" id="A0A1C1YQ49"/>
<dbReference type="PANTHER" id="PTHR45138:SF9">
    <property type="entry name" value="DIGUANYLATE CYCLASE DGCM-RELATED"/>
    <property type="match status" value="1"/>
</dbReference>
<dbReference type="GO" id="GO:0052621">
    <property type="term" value="F:diguanylate cyclase activity"/>
    <property type="evidence" value="ECO:0007669"/>
    <property type="project" value="UniProtKB-EC"/>
</dbReference>
<dbReference type="InterPro" id="IPR043128">
    <property type="entry name" value="Rev_trsase/Diguanyl_cyclase"/>
</dbReference>
<dbReference type="Gene3D" id="3.30.70.270">
    <property type="match status" value="1"/>
</dbReference>
<evidence type="ECO:0000256" key="1">
    <source>
        <dbReference type="ARBA" id="ARBA00012528"/>
    </source>
</evidence>
<feature type="domain" description="GGDEF" evidence="4">
    <location>
        <begin position="111"/>
        <end position="243"/>
    </location>
</feature>
<feature type="transmembrane region" description="Helical" evidence="3">
    <location>
        <begin position="46"/>
        <end position="73"/>
    </location>
</feature>
<dbReference type="STRING" id="1480615.AWJ14_14430"/>
<evidence type="ECO:0000256" key="3">
    <source>
        <dbReference type="SAM" id="Phobius"/>
    </source>
</evidence>
<dbReference type="InterPro" id="IPR000160">
    <property type="entry name" value="GGDEF_dom"/>
</dbReference>
<dbReference type="EC" id="2.7.7.65" evidence="1"/>
<proteinExistence type="predicted"/>
<comment type="catalytic activity">
    <reaction evidence="2">
        <text>2 GTP = 3',3'-c-di-GMP + 2 diphosphate</text>
        <dbReference type="Rhea" id="RHEA:24898"/>
        <dbReference type="ChEBI" id="CHEBI:33019"/>
        <dbReference type="ChEBI" id="CHEBI:37565"/>
        <dbReference type="ChEBI" id="CHEBI:58805"/>
        <dbReference type="EC" id="2.7.7.65"/>
    </reaction>
</comment>
<accession>A0A1C1YQ49</accession>
<protein>
    <recommendedName>
        <fullName evidence="1">diguanylate cyclase</fullName>
        <ecNumber evidence="1">2.7.7.65</ecNumber>
    </recommendedName>
</protein>
<keyword evidence="6" id="KW-1185">Reference proteome</keyword>
<dbReference type="GO" id="GO:1902201">
    <property type="term" value="P:negative regulation of bacterial-type flagellum-dependent cell motility"/>
    <property type="evidence" value="ECO:0007669"/>
    <property type="project" value="TreeGrafter"/>
</dbReference>
<sequence>MESLLQIRTMRRVYQVAAVVTLFAVLIPVLTFAFPFLVLGQRYLPFFSIAVFPAALIPLLLTPPIALVVLALFRNQALTIDKIDRYIRYDALTGVLTRSYLLGRTREILAGGGAFLMIDADHFKAVNDTHGHDVGDEALKRIAEVLRRGLATEVLIGRLGGEEFGVFLPGARETEAVATAERLCAMMRAEGKVVAGLELGLTVSIGCALHRAGDPLEATMKLADAALYRAKRGGRDRYFLADASDTMPALILKDRMAG</sequence>
<dbReference type="PROSITE" id="PS50887">
    <property type="entry name" value="GGDEF"/>
    <property type="match status" value="1"/>
</dbReference>
<dbReference type="NCBIfam" id="TIGR00254">
    <property type="entry name" value="GGDEF"/>
    <property type="match status" value="1"/>
</dbReference>
<name>A0A1C1YQ49_9HYPH</name>
<dbReference type="CDD" id="cd01949">
    <property type="entry name" value="GGDEF"/>
    <property type="match status" value="1"/>
</dbReference>
<evidence type="ECO:0000313" key="5">
    <source>
        <dbReference type="EMBL" id="OCW55683.1"/>
    </source>
</evidence>
<dbReference type="EMBL" id="LQZT01000049">
    <property type="protein sequence ID" value="OCW55683.1"/>
    <property type="molecule type" value="Genomic_DNA"/>
</dbReference>
<organism evidence="5 6">
    <name type="scientific">Hoeflea olei</name>
    <dbReference type="NCBI Taxonomy" id="1480615"/>
    <lineage>
        <taxon>Bacteria</taxon>
        <taxon>Pseudomonadati</taxon>
        <taxon>Pseudomonadota</taxon>
        <taxon>Alphaproteobacteria</taxon>
        <taxon>Hyphomicrobiales</taxon>
        <taxon>Rhizobiaceae</taxon>
        <taxon>Hoeflea</taxon>
    </lineage>
</organism>
<dbReference type="Pfam" id="PF00990">
    <property type="entry name" value="GGDEF"/>
    <property type="match status" value="1"/>
</dbReference>
<evidence type="ECO:0000259" key="4">
    <source>
        <dbReference type="PROSITE" id="PS50887"/>
    </source>
</evidence>
<keyword evidence="3" id="KW-1133">Transmembrane helix</keyword>
<keyword evidence="3" id="KW-0812">Transmembrane</keyword>
<evidence type="ECO:0000256" key="2">
    <source>
        <dbReference type="ARBA" id="ARBA00034247"/>
    </source>
</evidence>
<dbReference type="PANTHER" id="PTHR45138">
    <property type="entry name" value="REGULATORY COMPONENTS OF SENSORY TRANSDUCTION SYSTEM"/>
    <property type="match status" value="1"/>
</dbReference>
<comment type="caution">
    <text evidence="5">The sequence shown here is derived from an EMBL/GenBank/DDBJ whole genome shotgun (WGS) entry which is preliminary data.</text>
</comment>
<reference evidence="5 6" key="1">
    <citation type="submission" date="2015-12" db="EMBL/GenBank/DDBJ databases">
        <authorList>
            <person name="Shamseldin A."/>
            <person name="Moawad H."/>
            <person name="Abd El-Rahim W.M."/>
            <person name="Sadowsky M.J."/>
        </authorList>
    </citation>
    <scope>NUCLEOTIDE SEQUENCE [LARGE SCALE GENOMIC DNA]</scope>
    <source>
        <strain evidence="5 6">JC234</strain>
    </source>
</reference>
<keyword evidence="3" id="KW-0472">Membrane</keyword>
<dbReference type="SMART" id="SM00267">
    <property type="entry name" value="GGDEF"/>
    <property type="match status" value="1"/>
</dbReference>
<dbReference type="SUPFAM" id="SSF55073">
    <property type="entry name" value="Nucleotide cyclase"/>
    <property type="match status" value="1"/>
</dbReference>
<dbReference type="Proteomes" id="UP000094795">
    <property type="component" value="Unassembled WGS sequence"/>
</dbReference>